<dbReference type="EMBL" id="GBRH01258142">
    <property type="protein sequence ID" value="JAD39753.1"/>
    <property type="molecule type" value="Transcribed_RNA"/>
</dbReference>
<dbReference type="AlphaFoldDB" id="A0A0A8ZPZ6"/>
<sequence length="78" mass="8841">MHQHQDRRILDPRKLGRPSACHAIARAKDASSSLLQAPHQAPTGSPRWSRERHSHTCAPARGPVEVQWRRAHGRGEQR</sequence>
<reference evidence="2" key="2">
    <citation type="journal article" date="2015" name="Data Brief">
        <title>Shoot transcriptome of the giant reed, Arundo donax.</title>
        <authorList>
            <person name="Barrero R.A."/>
            <person name="Guerrero F.D."/>
            <person name="Moolhuijzen P."/>
            <person name="Goolsby J.A."/>
            <person name="Tidwell J."/>
            <person name="Bellgard S.E."/>
            <person name="Bellgard M.I."/>
        </authorList>
    </citation>
    <scope>NUCLEOTIDE SEQUENCE</scope>
    <source>
        <tissue evidence="2">Shoot tissue taken approximately 20 cm above the soil surface</tissue>
    </source>
</reference>
<proteinExistence type="predicted"/>
<feature type="region of interest" description="Disordered" evidence="1">
    <location>
        <begin position="28"/>
        <end position="78"/>
    </location>
</feature>
<name>A0A0A8ZPZ6_ARUDO</name>
<evidence type="ECO:0000256" key="1">
    <source>
        <dbReference type="SAM" id="MobiDB-lite"/>
    </source>
</evidence>
<organism evidence="2">
    <name type="scientific">Arundo donax</name>
    <name type="common">Giant reed</name>
    <name type="synonym">Donax arundinaceus</name>
    <dbReference type="NCBI Taxonomy" id="35708"/>
    <lineage>
        <taxon>Eukaryota</taxon>
        <taxon>Viridiplantae</taxon>
        <taxon>Streptophyta</taxon>
        <taxon>Embryophyta</taxon>
        <taxon>Tracheophyta</taxon>
        <taxon>Spermatophyta</taxon>
        <taxon>Magnoliopsida</taxon>
        <taxon>Liliopsida</taxon>
        <taxon>Poales</taxon>
        <taxon>Poaceae</taxon>
        <taxon>PACMAD clade</taxon>
        <taxon>Arundinoideae</taxon>
        <taxon>Arundineae</taxon>
        <taxon>Arundo</taxon>
    </lineage>
</organism>
<accession>A0A0A8ZPZ6</accession>
<evidence type="ECO:0000313" key="2">
    <source>
        <dbReference type="EMBL" id="JAD39753.1"/>
    </source>
</evidence>
<reference evidence="2" key="1">
    <citation type="submission" date="2014-09" db="EMBL/GenBank/DDBJ databases">
        <authorList>
            <person name="Magalhaes I.L.F."/>
            <person name="Oliveira U."/>
            <person name="Santos F.R."/>
            <person name="Vidigal T.H.D.A."/>
            <person name="Brescovit A.D."/>
            <person name="Santos A.J."/>
        </authorList>
    </citation>
    <scope>NUCLEOTIDE SEQUENCE</scope>
    <source>
        <tissue evidence="2">Shoot tissue taken approximately 20 cm above the soil surface</tissue>
    </source>
</reference>
<protein>
    <submittedName>
        <fullName evidence="2">Uncharacterized protein</fullName>
    </submittedName>
</protein>